<dbReference type="GeneID" id="56472418"/>
<evidence type="ECO:0000313" key="2">
    <source>
        <dbReference type="Proteomes" id="UP000214618"/>
    </source>
</evidence>
<dbReference type="EMBL" id="CP017704">
    <property type="protein sequence ID" value="ASS93687.1"/>
    <property type="molecule type" value="Genomic_DNA"/>
</dbReference>
<accession>A0A223EEL3</accession>
<reference evidence="1 2" key="1">
    <citation type="submission" date="2016-10" db="EMBL/GenBank/DDBJ databases">
        <title>The whole genome sequencing and assembly of Bacillus simplex DSM 1321 strain.</title>
        <authorList>
            <person name="Park M.-K."/>
            <person name="Lee Y.-J."/>
            <person name="Yi H."/>
            <person name="Bahn Y.-S."/>
            <person name="Kim J.F."/>
            <person name="Lee D.-W."/>
        </authorList>
    </citation>
    <scope>NUCLEOTIDE SEQUENCE [LARGE SCALE GENOMIC DNA]</scope>
    <source>
        <strain evidence="1 2">DSM 1321</strain>
    </source>
</reference>
<dbReference type="AlphaFoldDB" id="A0A223EEL3"/>
<name>A0A223EEL3_9BACI</name>
<protein>
    <submittedName>
        <fullName evidence="1">Uncharacterized protein</fullName>
    </submittedName>
</protein>
<dbReference type="RefSeq" id="WP_063232298.1">
    <property type="nucleotide sequence ID" value="NZ_BCVO01000002.1"/>
</dbReference>
<proteinExistence type="predicted"/>
<organism evidence="1 2">
    <name type="scientific">Peribacillus simplex NBRC 15720 = DSM 1321</name>
    <dbReference type="NCBI Taxonomy" id="1349754"/>
    <lineage>
        <taxon>Bacteria</taxon>
        <taxon>Bacillati</taxon>
        <taxon>Bacillota</taxon>
        <taxon>Bacilli</taxon>
        <taxon>Bacillales</taxon>
        <taxon>Bacillaceae</taxon>
        <taxon>Peribacillus</taxon>
    </lineage>
</organism>
<dbReference type="OrthoDB" id="1683552at2"/>
<dbReference type="Proteomes" id="UP000214618">
    <property type="component" value="Chromosome"/>
</dbReference>
<evidence type="ECO:0000313" key="1">
    <source>
        <dbReference type="EMBL" id="ASS93687.1"/>
    </source>
</evidence>
<sequence length="80" mass="9002">MSLCPLCNGLRKIHVNCPECGSDLDDKGKFMDYADDYSAYMDIDILKENDGYPQSLQKGQCPHLMKCSECGHDEVVLVQE</sequence>
<gene>
    <name evidence="1" type="ORF">BS1321_06695</name>
</gene>